<comment type="caution">
    <text evidence="1">The sequence shown here is derived from an EMBL/GenBank/DDBJ whole genome shotgun (WGS) entry which is preliminary data.</text>
</comment>
<name>A0ABU3TBM7_9BACT</name>
<proteinExistence type="predicted"/>
<dbReference type="Proteomes" id="UP001250698">
    <property type="component" value="Unassembled WGS sequence"/>
</dbReference>
<reference evidence="1 2" key="1">
    <citation type="submission" date="2023-10" db="EMBL/GenBank/DDBJ databases">
        <title>Hymenobacter endophyticus sp. nov., an isolate from the leaf tissues of wheat.</title>
        <authorList>
            <person name="Dai Y."/>
        </authorList>
    </citation>
    <scope>NUCLEOTIDE SEQUENCE [LARGE SCALE GENOMIC DNA]</scope>
    <source>
        <strain evidence="1 2">ZK17L-C2</strain>
    </source>
</reference>
<gene>
    <name evidence="1" type="ORF">ROI90_00040</name>
</gene>
<evidence type="ECO:0000313" key="1">
    <source>
        <dbReference type="EMBL" id="MDU0368766.1"/>
    </source>
</evidence>
<dbReference type="RefSeq" id="WP_315996290.1">
    <property type="nucleotide sequence ID" value="NZ_JAWDJT010000001.1"/>
</dbReference>
<protein>
    <recommendedName>
        <fullName evidence="3">DUF4468 domain-containing protein</fullName>
    </recommendedName>
</protein>
<organism evidence="1 2">
    <name type="scientific">Hymenobacter endophyticus</name>
    <dbReference type="NCBI Taxonomy" id="3076335"/>
    <lineage>
        <taxon>Bacteria</taxon>
        <taxon>Pseudomonadati</taxon>
        <taxon>Bacteroidota</taxon>
        <taxon>Cytophagia</taxon>
        <taxon>Cytophagales</taxon>
        <taxon>Hymenobacteraceae</taxon>
        <taxon>Hymenobacter</taxon>
    </lineage>
</organism>
<accession>A0ABU3TBM7</accession>
<evidence type="ECO:0000313" key="2">
    <source>
        <dbReference type="Proteomes" id="UP001250698"/>
    </source>
</evidence>
<dbReference type="EMBL" id="JAWDJT010000001">
    <property type="protein sequence ID" value="MDU0368766.1"/>
    <property type="molecule type" value="Genomic_DNA"/>
</dbReference>
<keyword evidence="2" id="KW-1185">Reference proteome</keyword>
<evidence type="ECO:0008006" key="3">
    <source>
        <dbReference type="Google" id="ProtNLM"/>
    </source>
</evidence>
<sequence>MLPVSPATQRVAYHDTVQVPGASVEQLRNALYNTFFRNFAFTDYTYTASGPVASIQPREPAAPGETVTLGTITMFKPGEQAVFVAGITPPEALEQQPPFNLVHFTLRARFEPGVAYLTLTDFYQRTTTMKQEMTRQLAMVGTLSKSDPALAQLPASTPVETLYAAWLPGSKPTPAAPAVAPTPVKPPTQTEAQRLAEHAQNVLKALRYAMFR</sequence>